<reference evidence="2" key="1">
    <citation type="submission" date="2024-10" db="EMBL/GenBank/DDBJ databases">
        <title>Genetic diversity among independent isolates of the Dolichocephalovirinae subfamily.</title>
        <authorList>
            <person name="Ely B."/>
            <person name="Thomas Q."/>
            <person name="Mohammadi T."/>
        </authorList>
    </citation>
    <scope>NUCLEOTIDE SEQUENCE</scope>
</reference>
<keyword evidence="1" id="KW-1133">Transmembrane helix</keyword>
<proteinExistence type="predicted"/>
<evidence type="ECO:0000313" key="2">
    <source>
        <dbReference type="EMBL" id="XHV10817.1"/>
    </source>
</evidence>
<keyword evidence="1" id="KW-0472">Membrane</keyword>
<accession>A0AB74UIS4</accession>
<evidence type="ECO:0000256" key="1">
    <source>
        <dbReference type="SAM" id="Phobius"/>
    </source>
</evidence>
<feature type="transmembrane region" description="Helical" evidence="1">
    <location>
        <begin position="35"/>
        <end position="60"/>
    </location>
</feature>
<name>A0AB74UIS4_9VIRU</name>
<gene>
    <name evidence="2" type="ORF">BL57_345</name>
</gene>
<protein>
    <submittedName>
        <fullName evidence="2">Uncharacterized protein</fullName>
    </submittedName>
</protein>
<sequence>MTPIGLALTFMLIYCGAIAIASMNHEDRHHDGDVVPTSLAIVLAVAAMLVALAIHGVVLAQH</sequence>
<keyword evidence="1" id="KW-0812">Transmembrane</keyword>
<dbReference type="EMBL" id="PQ287320">
    <property type="protein sequence ID" value="XHV10817.1"/>
    <property type="molecule type" value="Genomic_DNA"/>
</dbReference>
<organism evidence="2">
    <name type="scientific">Caulobacter phage BL57</name>
    <dbReference type="NCBI Taxonomy" id="3348355"/>
    <lineage>
        <taxon>Viruses</taxon>
    </lineage>
</organism>